<evidence type="ECO:0000256" key="2">
    <source>
        <dbReference type="PROSITE-ProRule" id="PRU00192"/>
    </source>
</evidence>
<keyword evidence="1 2" id="KW-0728">SH3 domain</keyword>
<sequence>MTQATSQRRHWLTRTLVPLALLIASANAKCIPLTNSQACPGFSNLQVDTDIITKYNGDNLGYKLAAFDNVEQFDTTVRDSTAFYTSPNSCSAYNRTENIRYQNTVLCTLMTVDSAQKCPSSSSPLSMCKTTCNDYAASLAQMVGKTCASDGGSNENVKTFQGVCTGNKAFQFLASDDATNCVSGSKNEATTCGFDTPQAMCTFCTNTTNVADTCCAANARTCTPITTASTPAAATTTVGPIPPPASPTPNNANQDTNGDKKDGLIGGLSTAALGGIIGGGVVLILLFFAFIVCCLRRNRNNGKGGNKVHGQGGNGGGANNLSRHMSNSSASKYKISSPKLQEEGFSTGQVPSAPIPMTALPSLSVSQPVAAAAITTAAAGANRISKASSIGGASAVGAEGKQYCQALYPYQASMADELDLSPGDIVNVHKVFDDGWAVGVNMNTSNEGAFPVVCVMFVEESALHDDFEDVNMHSMTPMGHREDEGGRGSPRSSMPSRASSPVHLPRRQSSMIRDSVVIPGLNNGGGRSSPLAGSPLAGGNQHGGSKLQPPVRDTMMSDASSINRWWDGEGK</sequence>
<feature type="domain" description="SH3" evidence="6">
    <location>
        <begin position="399"/>
        <end position="460"/>
    </location>
</feature>
<protein>
    <recommendedName>
        <fullName evidence="6">SH3 domain-containing protein</fullName>
    </recommendedName>
</protein>
<accession>A0ABQ7JKW4</accession>
<keyword evidence="4" id="KW-0812">Transmembrane</keyword>
<keyword evidence="4" id="KW-1133">Transmembrane helix</keyword>
<dbReference type="InterPro" id="IPR001452">
    <property type="entry name" value="SH3_domain"/>
</dbReference>
<dbReference type="SMART" id="SM00326">
    <property type="entry name" value="SH3"/>
    <property type="match status" value="1"/>
</dbReference>
<feature type="region of interest" description="Disordered" evidence="3">
    <location>
        <begin position="233"/>
        <end position="259"/>
    </location>
</feature>
<evidence type="ECO:0000313" key="8">
    <source>
        <dbReference type="Proteomes" id="UP001194696"/>
    </source>
</evidence>
<evidence type="ECO:0000259" key="6">
    <source>
        <dbReference type="PROSITE" id="PS50002"/>
    </source>
</evidence>
<keyword evidence="4" id="KW-0472">Membrane</keyword>
<evidence type="ECO:0000256" key="5">
    <source>
        <dbReference type="SAM" id="SignalP"/>
    </source>
</evidence>
<feature type="transmembrane region" description="Helical" evidence="4">
    <location>
        <begin position="271"/>
        <end position="295"/>
    </location>
</feature>
<evidence type="ECO:0000256" key="3">
    <source>
        <dbReference type="SAM" id="MobiDB-lite"/>
    </source>
</evidence>
<evidence type="ECO:0000256" key="1">
    <source>
        <dbReference type="ARBA" id="ARBA00022443"/>
    </source>
</evidence>
<keyword evidence="8" id="KW-1185">Reference proteome</keyword>
<dbReference type="EMBL" id="JAAAIM010001497">
    <property type="protein sequence ID" value="KAG0277976.1"/>
    <property type="molecule type" value="Genomic_DNA"/>
</dbReference>
<dbReference type="Gene3D" id="2.30.30.40">
    <property type="entry name" value="SH3 Domains"/>
    <property type="match status" value="1"/>
</dbReference>
<feature type="compositionally biased region" description="Low complexity" evidence="3">
    <location>
        <begin position="489"/>
        <end position="501"/>
    </location>
</feature>
<name>A0ABQ7JKW4_9FUNG</name>
<dbReference type="PROSITE" id="PS50002">
    <property type="entry name" value="SH3"/>
    <property type="match status" value="1"/>
</dbReference>
<dbReference type="InterPro" id="IPR036028">
    <property type="entry name" value="SH3-like_dom_sf"/>
</dbReference>
<reference evidence="7 8" key="1">
    <citation type="journal article" date="2020" name="Fungal Divers.">
        <title>Resolving the Mortierellaceae phylogeny through synthesis of multi-gene phylogenetics and phylogenomics.</title>
        <authorList>
            <person name="Vandepol N."/>
            <person name="Liber J."/>
            <person name="Desiro A."/>
            <person name="Na H."/>
            <person name="Kennedy M."/>
            <person name="Barry K."/>
            <person name="Grigoriev I.V."/>
            <person name="Miller A.N."/>
            <person name="O'Donnell K."/>
            <person name="Stajich J.E."/>
            <person name="Bonito G."/>
        </authorList>
    </citation>
    <scope>NUCLEOTIDE SEQUENCE [LARGE SCALE GENOMIC DNA]</scope>
    <source>
        <strain evidence="7 8">AD045</strain>
    </source>
</reference>
<evidence type="ECO:0000313" key="7">
    <source>
        <dbReference type="EMBL" id="KAG0277976.1"/>
    </source>
</evidence>
<keyword evidence="5" id="KW-0732">Signal</keyword>
<dbReference type="Proteomes" id="UP001194696">
    <property type="component" value="Unassembled WGS sequence"/>
</dbReference>
<evidence type="ECO:0000256" key="4">
    <source>
        <dbReference type="SAM" id="Phobius"/>
    </source>
</evidence>
<proteinExistence type="predicted"/>
<comment type="caution">
    <text evidence="7">The sequence shown here is derived from an EMBL/GenBank/DDBJ whole genome shotgun (WGS) entry which is preliminary data.</text>
</comment>
<feature type="region of interest" description="Disordered" evidence="3">
    <location>
        <begin position="472"/>
        <end position="571"/>
    </location>
</feature>
<organism evidence="7 8">
    <name type="scientific">Linnemannia gamsii</name>
    <dbReference type="NCBI Taxonomy" id="64522"/>
    <lineage>
        <taxon>Eukaryota</taxon>
        <taxon>Fungi</taxon>
        <taxon>Fungi incertae sedis</taxon>
        <taxon>Mucoromycota</taxon>
        <taxon>Mortierellomycotina</taxon>
        <taxon>Mortierellomycetes</taxon>
        <taxon>Mortierellales</taxon>
        <taxon>Mortierellaceae</taxon>
        <taxon>Linnemannia</taxon>
    </lineage>
</organism>
<feature type="compositionally biased region" description="Gly residues" evidence="3">
    <location>
        <begin position="303"/>
        <end position="318"/>
    </location>
</feature>
<feature type="region of interest" description="Disordered" evidence="3">
    <location>
        <begin position="303"/>
        <end position="333"/>
    </location>
</feature>
<feature type="chain" id="PRO_5045242254" description="SH3 domain-containing protein" evidence="5">
    <location>
        <begin position="29"/>
        <end position="571"/>
    </location>
</feature>
<dbReference type="Pfam" id="PF00018">
    <property type="entry name" value="SH3_1"/>
    <property type="match status" value="1"/>
</dbReference>
<gene>
    <name evidence="7" type="ORF">BGZ96_002587</name>
</gene>
<dbReference type="SUPFAM" id="SSF50044">
    <property type="entry name" value="SH3-domain"/>
    <property type="match status" value="1"/>
</dbReference>
<feature type="signal peptide" evidence="5">
    <location>
        <begin position="1"/>
        <end position="28"/>
    </location>
</feature>